<dbReference type="InterPro" id="IPR036388">
    <property type="entry name" value="WH-like_DNA-bd_sf"/>
</dbReference>
<keyword evidence="1" id="KW-0472">Membrane</keyword>
<keyword evidence="1" id="KW-0812">Transmembrane</keyword>
<gene>
    <name evidence="2" type="ORF">A3H78_00250</name>
</gene>
<keyword evidence="1" id="KW-1133">Transmembrane helix</keyword>
<proteinExistence type="predicted"/>
<name>A0A1F7JH12_9BACT</name>
<dbReference type="AlphaFoldDB" id="A0A1F7JH12"/>
<accession>A0A1F7JH12</accession>
<feature type="transmembrane region" description="Helical" evidence="1">
    <location>
        <begin position="95"/>
        <end position="114"/>
    </location>
</feature>
<comment type="caution">
    <text evidence="2">The sequence shown here is derived from an EMBL/GenBank/DDBJ whole genome shotgun (WGS) entry which is preliminary data.</text>
</comment>
<organism evidence="2 3">
    <name type="scientific">Candidatus Roizmanbacteria bacterium RIFCSPLOWO2_02_FULL_36_11</name>
    <dbReference type="NCBI Taxonomy" id="1802071"/>
    <lineage>
        <taxon>Bacteria</taxon>
        <taxon>Candidatus Roizmaniibacteriota</taxon>
    </lineage>
</organism>
<dbReference type="EMBL" id="MGAV01000012">
    <property type="protein sequence ID" value="OGK54899.1"/>
    <property type="molecule type" value="Genomic_DNA"/>
</dbReference>
<evidence type="ECO:0000256" key="1">
    <source>
        <dbReference type="SAM" id="Phobius"/>
    </source>
</evidence>
<dbReference type="Gene3D" id="1.10.10.10">
    <property type="entry name" value="Winged helix-like DNA-binding domain superfamily/Winged helix DNA-binding domain"/>
    <property type="match status" value="1"/>
</dbReference>
<evidence type="ECO:0000313" key="2">
    <source>
        <dbReference type="EMBL" id="OGK54899.1"/>
    </source>
</evidence>
<protein>
    <submittedName>
        <fullName evidence="2">Uncharacterized protein</fullName>
    </submittedName>
</protein>
<sequence length="158" mass="18469">MAINMRITSELLKLKAIEFEKKLNGFCRYERSRILLLINKDLSDEEFVLYCIFDDVISDWDNGHDKFGSFEVIPDLFAEFIGWTPSKIRRILKSLITKGFIAFLGMNMYVMVGVELKKHKRVRDVPFDYYAELKKLVETHLIKSSTNHNDDAKSNPLN</sequence>
<reference evidence="2 3" key="1">
    <citation type="journal article" date="2016" name="Nat. Commun.">
        <title>Thousands of microbial genomes shed light on interconnected biogeochemical processes in an aquifer system.</title>
        <authorList>
            <person name="Anantharaman K."/>
            <person name="Brown C.T."/>
            <person name="Hug L.A."/>
            <person name="Sharon I."/>
            <person name="Castelle C.J."/>
            <person name="Probst A.J."/>
            <person name="Thomas B.C."/>
            <person name="Singh A."/>
            <person name="Wilkins M.J."/>
            <person name="Karaoz U."/>
            <person name="Brodie E.L."/>
            <person name="Williams K.H."/>
            <person name="Hubbard S.S."/>
            <person name="Banfield J.F."/>
        </authorList>
    </citation>
    <scope>NUCLEOTIDE SEQUENCE [LARGE SCALE GENOMIC DNA]</scope>
</reference>
<evidence type="ECO:0000313" key="3">
    <source>
        <dbReference type="Proteomes" id="UP000177418"/>
    </source>
</evidence>
<dbReference type="Proteomes" id="UP000177418">
    <property type="component" value="Unassembled WGS sequence"/>
</dbReference>